<feature type="transmembrane region" description="Helical" evidence="7">
    <location>
        <begin position="150"/>
        <end position="168"/>
    </location>
</feature>
<evidence type="ECO:0000256" key="4">
    <source>
        <dbReference type="ARBA" id="ARBA00022692"/>
    </source>
</evidence>
<feature type="transmembrane region" description="Helical" evidence="7">
    <location>
        <begin position="209"/>
        <end position="229"/>
    </location>
</feature>
<evidence type="ECO:0000256" key="1">
    <source>
        <dbReference type="ARBA" id="ARBA00004651"/>
    </source>
</evidence>
<evidence type="ECO:0000313" key="9">
    <source>
        <dbReference type="EMBL" id="MBA2944945.1"/>
    </source>
</evidence>
<evidence type="ECO:0000256" key="3">
    <source>
        <dbReference type="ARBA" id="ARBA00022475"/>
    </source>
</evidence>
<dbReference type="Gene3D" id="3.10.20.90">
    <property type="entry name" value="Phosphatidylinositol 3-kinase Catalytic Subunit, Chain A, domain 1"/>
    <property type="match status" value="1"/>
</dbReference>
<comment type="similarity">
    <text evidence="2">Belongs to the EccD/Snm4 family.</text>
</comment>
<dbReference type="InterPro" id="IPR044049">
    <property type="entry name" value="EccD_transm"/>
</dbReference>
<feature type="transmembrane region" description="Helical" evidence="7">
    <location>
        <begin position="424"/>
        <end position="444"/>
    </location>
</feature>
<dbReference type="RefSeq" id="WP_181655841.1">
    <property type="nucleotide sequence ID" value="NZ_JACEHE010000001.1"/>
</dbReference>
<evidence type="ECO:0000256" key="6">
    <source>
        <dbReference type="ARBA" id="ARBA00023136"/>
    </source>
</evidence>
<feature type="transmembrane region" description="Helical" evidence="7">
    <location>
        <begin position="456"/>
        <end position="482"/>
    </location>
</feature>
<keyword evidence="6 7" id="KW-0472">Membrane</keyword>
<sequence>MSTVSATGFCRVTVAAPNSRIDVALPEDVPLSDVYPEILRLSGQTPEEAAPTGYNLVRRDGTVLDDGRSLVEQQIRDGELLLMRPFADSLPPAVFDDVVDAVAAAVETDRRSWNDGMMRSVGLGAGALLLTMMALVLWFSEPIAHDMHGLPGVIAGATGIILAALAAIRARVYDDDHAAVGLGLASLPHLLVGGSGIVGVPAGEGPGRLQFLTGCAVVLVASVLLVMMLPRNDAPFVAASFTAGVGVLATFAAIVTEAEPRHAAAVTAVVMVAFIGFLPGWSARFAKLPIGFRSPDQVSKRGRGDDQQEQEPVDFRLITDQARRGHELLLGLVGGCAAGGVASAGVVLGFSTSGWAQLLSLAAGLATLMRARLFLYTAQVVTLIISGIATISLLVLGLALNPPADIIKELTYNGNGAPLDIRTIWLSAAVALGATLLVAIALIVPRKGVTPFWGRMLDLAEGAALLSLVPLCLAVLDLYAAARGMTSG</sequence>
<reference evidence="9 10" key="1">
    <citation type="submission" date="2020-07" db="EMBL/GenBank/DDBJ databases">
        <title>Streptomyces isolated from Indian soil.</title>
        <authorList>
            <person name="Mandal S."/>
            <person name="Maiti P.K."/>
        </authorList>
    </citation>
    <scope>NUCLEOTIDE SEQUENCE [LARGE SCALE GENOMIC DNA]</scope>
    <source>
        <strain evidence="9 10">PSKA28</strain>
    </source>
</reference>
<evidence type="ECO:0000256" key="7">
    <source>
        <dbReference type="SAM" id="Phobius"/>
    </source>
</evidence>
<feature type="transmembrane region" description="Helical" evidence="7">
    <location>
        <begin position="236"/>
        <end position="256"/>
    </location>
</feature>
<keyword evidence="4 7" id="KW-0812">Transmembrane</keyword>
<feature type="transmembrane region" description="Helical" evidence="7">
    <location>
        <begin position="180"/>
        <end position="203"/>
    </location>
</feature>
<feature type="transmembrane region" description="Helical" evidence="7">
    <location>
        <begin position="120"/>
        <end position="138"/>
    </location>
</feature>
<dbReference type="Proteomes" id="UP000545761">
    <property type="component" value="Unassembled WGS sequence"/>
</dbReference>
<dbReference type="InterPro" id="IPR006707">
    <property type="entry name" value="T7SS_EccD"/>
</dbReference>
<keyword evidence="5 7" id="KW-1133">Transmembrane helix</keyword>
<evidence type="ECO:0000256" key="2">
    <source>
        <dbReference type="ARBA" id="ARBA00006162"/>
    </source>
</evidence>
<evidence type="ECO:0000259" key="8">
    <source>
        <dbReference type="Pfam" id="PF19053"/>
    </source>
</evidence>
<dbReference type="NCBIfam" id="TIGR03920">
    <property type="entry name" value="T7SS_EccD"/>
    <property type="match status" value="1"/>
</dbReference>
<keyword evidence="3" id="KW-1003">Cell membrane</keyword>
<accession>A0A7W0I759</accession>
<comment type="caution">
    <text evidence="9">The sequence shown here is derived from an EMBL/GenBank/DDBJ whole genome shotgun (WGS) entry which is preliminary data.</text>
</comment>
<feature type="transmembrane region" description="Helical" evidence="7">
    <location>
        <begin position="328"/>
        <end position="348"/>
    </location>
</feature>
<dbReference type="InterPro" id="IPR024962">
    <property type="entry name" value="YukD-like"/>
</dbReference>
<dbReference type="AlphaFoldDB" id="A0A7W0I759"/>
<dbReference type="EMBL" id="JACEHE010000001">
    <property type="protein sequence ID" value="MBA2944945.1"/>
    <property type="molecule type" value="Genomic_DNA"/>
</dbReference>
<comment type="subcellular location">
    <subcellularLocation>
        <location evidence="1">Cell membrane</location>
        <topology evidence="1">Multi-pass membrane protein</topology>
    </subcellularLocation>
</comment>
<name>A0A7W0I759_9ACTN</name>
<dbReference type="GO" id="GO:0005886">
    <property type="term" value="C:plasma membrane"/>
    <property type="evidence" value="ECO:0007669"/>
    <property type="project" value="UniProtKB-SubCell"/>
</dbReference>
<feature type="transmembrane region" description="Helical" evidence="7">
    <location>
        <begin position="262"/>
        <end position="283"/>
    </location>
</feature>
<evidence type="ECO:0000313" key="10">
    <source>
        <dbReference type="Proteomes" id="UP000545761"/>
    </source>
</evidence>
<feature type="domain" description="EccD-like transmembrane" evidence="8">
    <location>
        <begin position="118"/>
        <end position="485"/>
    </location>
</feature>
<dbReference type="Pfam" id="PF08817">
    <property type="entry name" value="YukD"/>
    <property type="match status" value="1"/>
</dbReference>
<protein>
    <submittedName>
        <fullName evidence="9">Type VII secretion integral membrane protein EccD</fullName>
    </submittedName>
</protein>
<gene>
    <name evidence="9" type="primary">eccD</name>
    <name evidence="9" type="ORF">H1D24_03660</name>
</gene>
<feature type="transmembrane region" description="Helical" evidence="7">
    <location>
        <begin position="380"/>
        <end position="404"/>
    </location>
</feature>
<dbReference type="PIRSF" id="PIRSF017804">
    <property type="entry name" value="Secretion_EccD1"/>
    <property type="match status" value="1"/>
</dbReference>
<evidence type="ECO:0000256" key="5">
    <source>
        <dbReference type="ARBA" id="ARBA00022989"/>
    </source>
</evidence>
<proteinExistence type="inferred from homology"/>
<dbReference type="Pfam" id="PF19053">
    <property type="entry name" value="EccD"/>
    <property type="match status" value="1"/>
</dbReference>
<organism evidence="9 10">
    <name type="scientific">Streptomyces himalayensis subsp. himalayensis</name>
    <dbReference type="NCBI Taxonomy" id="2756131"/>
    <lineage>
        <taxon>Bacteria</taxon>
        <taxon>Bacillati</taxon>
        <taxon>Actinomycetota</taxon>
        <taxon>Actinomycetes</taxon>
        <taxon>Kitasatosporales</taxon>
        <taxon>Streptomycetaceae</taxon>
        <taxon>Streptomyces</taxon>
        <taxon>Streptomyces himalayensis</taxon>
    </lineage>
</organism>